<organism evidence="2 3">
    <name type="scientific">Protopolystoma xenopodis</name>
    <dbReference type="NCBI Taxonomy" id="117903"/>
    <lineage>
        <taxon>Eukaryota</taxon>
        <taxon>Metazoa</taxon>
        <taxon>Spiralia</taxon>
        <taxon>Lophotrochozoa</taxon>
        <taxon>Platyhelminthes</taxon>
        <taxon>Monogenea</taxon>
        <taxon>Polyopisthocotylea</taxon>
        <taxon>Polystomatidea</taxon>
        <taxon>Polystomatidae</taxon>
        <taxon>Protopolystoma</taxon>
    </lineage>
</organism>
<sequence length="281" mass="31309">MFENVPSPLSDAGNHDNCNGRRLRTRTTFCLPRHIASAYRLPFLCPTFIGAPRHNNLQGRREHESADRSPPLVFRSDQNPSSARLGPKSDNRLSAFWLRAGKDVDKCTNLNGQGKMRATEAFQSSETCSSAQINCICSLVDLKNDLPEAAINDDVFIVNKHIGTPVVDEKDVHSQHIRRGLRFAWSLACILAKSTILSQSRKHQQRQHCMVIPSSESRTAIFHWLARVAAERVLASESSASTDSTVGLPCSRTFVNVAKDYLLMAKELGRETTECVIYLVC</sequence>
<reference evidence="2" key="1">
    <citation type="submission" date="2018-11" db="EMBL/GenBank/DDBJ databases">
        <authorList>
            <consortium name="Pathogen Informatics"/>
        </authorList>
    </citation>
    <scope>NUCLEOTIDE SEQUENCE</scope>
</reference>
<keyword evidence="3" id="KW-1185">Reference proteome</keyword>
<accession>A0A448WN90</accession>
<gene>
    <name evidence="2" type="ORF">PXEA_LOCUS9378</name>
</gene>
<evidence type="ECO:0000313" key="3">
    <source>
        <dbReference type="Proteomes" id="UP000784294"/>
    </source>
</evidence>
<protein>
    <submittedName>
        <fullName evidence="2">Uncharacterized protein</fullName>
    </submittedName>
</protein>
<proteinExistence type="predicted"/>
<comment type="caution">
    <text evidence="2">The sequence shown here is derived from an EMBL/GenBank/DDBJ whole genome shotgun (WGS) entry which is preliminary data.</text>
</comment>
<name>A0A448WN90_9PLAT</name>
<dbReference type="Proteomes" id="UP000784294">
    <property type="component" value="Unassembled WGS sequence"/>
</dbReference>
<evidence type="ECO:0000313" key="2">
    <source>
        <dbReference type="EMBL" id="VEL15938.1"/>
    </source>
</evidence>
<evidence type="ECO:0000256" key="1">
    <source>
        <dbReference type="SAM" id="MobiDB-lite"/>
    </source>
</evidence>
<feature type="region of interest" description="Disordered" evidence="1">
    <location>
        <begin position="57"/>
        <end position="88"/>
    </location>
</feature>
<dbReference type="AlphaFoldDB" id="A0A448WN90"/>
<dbReference type="EMBL" id="CAAALY010026503">
    <property type="protein sequence ID" value="VEL15938.1"/>
    <property type="molecule type" value="Genomic_DNA"/>
</dbReference>